<evidence type="ECO:0008006" key="4">
    <source>
        <dbReference type="Google" id="ProtNLM"/>
    </source>
</evidence>
<dbReference type="SUPFAM" id="SSF51294">
    <property type="entry name" value="Hedgehog/intein (Hint) domain"/>
    <property type="match status" value="1"/>
</dbReference>
<dbReference type="AlphaFoldDB" id="A0A5C6B8G0"/>
<evidence type="ECO:0000256" key="1">
    <source>
        <dbReference type="SAM" id="SignalP"/>
    </source>
</evidence>
<feature type="signal peptide" evidence="1">
    <location>
        <begin position="1"/>
        <end position="28"/>
    </location>
</feature>
<dbReference type="RefSeq" id="WP_197454216.1">
    <property type="nucleotide sequence ID" value="NZ_CP151726.1"/>
</dbReference>
<sequence length="600" mass="68243" precursor="true">MSRRSLFVIAISILLKASFACKPSSCVAADPPQAADVLVQAALQSEVDRNPHQRLQLLAESIRTAPEHAASRWHSGHVMTEEGWLPVQRFIQQTNGRGAVARYNQLRDSIAGTAVGEITLARFCNTNGLNDRERLHWNNVLRFDRSNQEARKHLDLHEYRGQLLTPEQILQWKATHKEYRDSVNHWDNQLRQWRGQIDNTSPRHHASAWRALSEVTDYHAVPSLEKMFYRTDEELQEVILSVLGNIREPIATDALVRLAIYNETPEVREAAALQLRDRSWYEFVPAMMNLLETPIEYQYTMQRSSNSVSSFIQIAKETSAAKLRFSEVRLASTPIRLPSNRGLNPGVGVIGAQSRLRNAQAQQQRALAQETWRRCREIQNTIGTITNLNRQRFVVNHRIYDTLELTTGQEIDAKPQAWWDWWNHYNEITYLNDKEEKTYLVSIDSRVPLECFVPGTLTWTDTGKQPIETIKVGDRVLSQDPVSGELAYRLVTKTTIREPSPTLRIQVADSEIVSTLGHPMWVVGSGWKMAKELAVGDRLHSLNGGTEITDIRQGDDSQTHNLVVENTSTYFVGNSAILVHDSQPRTVSLLPLPGWKTSAR</sequence>
<dbReference type="Gene3D" id="2.170.16.10">
    <property type="entry name" value="Hedgehog/Intein (Hint) domain"/>
    <property type="match status" value="1"/>
</dbReference>
<dbReference type="EMBL" id="SJPN01000001">
    <property type="protein sequence ID" value="TWU07922.1"/>
    <property type="molecule type" value="Genomic_DNA"/>
</dbReference>
<dbReference type="InterPro" id="IPR036844">
    <property type="entry name" value="Hint_dom_sf"/>
</dbReference>
<evidence type="ECO:0000313" key="3">
    <source>
        <dbReference type="Proteomes" id="UP000320176"/>
    </source>
</evidence>
<dbReference type="Gene3D" id="1.25.10.10">
    <property type="entry name" value="Leucine-rich Repeat Variant"/>
    <property type="match status" value="1"/>
</dbReference>
<gene>
    <name evidence="2" type="ORF">Pla52n_04990</name>
</gene>
<keyword evidence="3" id="KW-1185">Reference proteome</keyword>
<dbReference type="InterPro" id="IPR016024">
    <property type="entry name" value="ARM-type_fold"/>
</dbReference>
<keyword evidence="1" id="KW-0732">Signal</keyword>
<comment type="caution">
    <text evidence="2">The sequence shown here is derived from an EMBL/GenBank/DDBJ whole genome shotgun (WGS) entry which is preliminary data.</text>
</comment>
<dbReference type="SUPFAM" id="SSF48371">
    <property type="entry name" value="ARM repeat"/>
    <property type="match status" value="1"/>
</dbReference>
<dbReference type="Proteomes" id="UP000320176">
    <property type="component" value="Unassembled WGS sequence"/>
</dbReference>
<evidence type="ECO:0000313" key="2">
    <source>
        <dbReference type="EMBL" id="TWU07922.1"/>
    </source>
</evidence>
<reference evidence="2 3" key="1">
    <citation type="submission" date="2019-02" db="EMBL/GenBank/DDBJ databases">
        <title>Deep-cultivation of Planctomycetes and their phenomic and genomic characterization uncovers novel biology.</title>
        <authorList>
            <person name="Wiegand S."/>
            <person name="Jogler M."/>
            <person name="Boedeker C."/>
            <person name="Pinto D."/>
            <person name="Vollmers J."/>
            <person name="Rivas-Marin E."/>
            <person name="Kohn T."/>
            <person name="Peeters S.H."/>
            <person name="Heuer A."/>
            <person name="Rast P."/>
            <person name="Oberbeckmann S."/>
            <person name="Bunk B."/>
            <person name="Jeske O."/>
            <person name="Meyerdierks A."/>
            <person name="Storesund J.E."/>
            <person name="Kallscheuer N."/>
            <person name="Luecker S."/>
            <person name="Lage O.M."/>
            <person name="Pohl T."/>
            <person name="Merkel B.J."/>
            <person name="Hornburger P."/>
            <person name="Mueller R.-W."/>
            <person name="Bruemmer F."/>
            <person name="Labrenz M."/>
            <person name="Spormann A.M."/>
            <person name="Op Den Camp H."/>
            <person name="Overmann J."/>
            <person name="Amann R."/>
            <person name="Jetten M.S.M."/>
            <person name="Mascher T."/>
            <person name="Medema M.H."/>
            <person name="Devos D.P."/>
            <person name="Kaster A.-K."/>
            <person name="Ovreas L."/>
            <person name="Rohde M."/>
            <person name="Galperin M.Y."/>
            <person name="Jogler C."/>
        </authorList>
    </citation>
    <scope>NUCLEOTIDE SEQUENCE [LARGE SCALE GENOMIC DNA]</scope>
    <source>
        <strain evidence="2 3">Pla52n</strain>
    </source>
</reference>
<dbReference type="InterPro" id="IPR011989">
    <property type="entry name" value="ARM-like"/>
</dbReference>
<name>A0A5C6B8G0_9BACT</name>
<feature type="chain" id="PRO_5022889887" description="Hint domain-containing protein" evidence="1">
    <location>
        <begin position="29"/>
        <end position="600"/>
    </location>
</feature>
<proteinExistence type="predicted"/>
<protein>
    <recommendedName>
        <fullName evidence="4">Hint domain-containing protein</fullName>
    </recommendedName>
</protein>
<dbReference type="CDD" id="cd00081">
    <property type="entry name" value="Hint"/>
    <property type="match status" value="1"/>
</dbReference>
<organism evidence="2 3">
    <name type="scientific">Stieleria varia</name>
    <dbReference type="NCBI Taxonomy" id="2528005"/>
    <lineage>
        <taxon>Bacteria</taxon>
        <taxon>Pseudomonadati</taxon>
        <taxon>Planctomycetota</taxon>
        <taxon>Planctomycetia</taxon>
        <taxon>Pirellulales</taxon>
        <taxon>Pirellulaceae</taxon>
        <taxon>Stieleria</taxon>
    </lineage>
</organism>
<dbReference type="Pfam" id="PF07591">
    <property type="entry name" value="PT-HINT"/>
    <property type="match status" value="1"/>
</dbReference>
<accession>A0A5C6B8G0</accession>